<comment type="similarity">
    <text evidence="2">Belongs to the perilipin family.</text>
</comment>
<feature type="region of interest" description="Disordered" evidence="4">
    <location>
        <begin position="218"/>
        <end position="239"/>
    </location>
</feature>
<dbReference type="PANTHER" id="PTHR14024:SF49">
    <property type="entry name" value="LIPID STORAGE DROPLETS SURFACE-BINDING PROTEIN 1"/>
    <property type="match status" value="1"/>
</dbReference>
<dbReference type="Pfam" id="PF03036">
    <property type="entry name" value="Perilipin"/>
    <property type="match status" value="1"/>
</dbReference>
<evidence type="ECO:0000256" key="4">
    <source>
        <dbReference type="SAM" id="MobiDB-lite"/>
    </source>
</evidence>
<gene>
    <name evidence="5" type="ORF">ABMA27_001254</name>
</gene>
<evidence type="ECO:0000313" key="5">
    <source>
        <dbReference type="EMBL" id="KAL0881380.1"/>
    </source>
</evidence>
<organism evidence="5 6">
    <name type="scientific">Loxostege sticticalis</name>
    <name type="common">Beet webworm moth</name>
    <dbReference type="NCBI Taxonomy" id="481309"/>
    <lineage>
        <taxon>Eukaryota</taxon>
        <taxon>Metazoa</taxon>
        <taxon>Ecdysozoa</taxon>
        <taxon>Arthropoda</taxon>
        <taxon>Hexapoda</taxon>
        <taxon>Insecta</taxon>
        <taxon>Pterygota</taxon>
        <taxon>Neoptera</taxon>
        <taxon>Endopterygota</taxon>
        <taxon>Lepidoptera</taxon>
        <taxon>Glossata</taxon>
        <taxon>Ditrysia</taxon>
        <taxon>Pyraloidea</taxon>
        <taxon>Crambidae</taxon>
        <taxon>Pyraustinae</taxon>
        <taxon>Loxostege</taxon>
    </lineage>
</organism>
<name>A0ABR3HXT5_LOXSC</name>
<reference evidence="5 6" key="1">
    <citation type="submission" date="2024-06" db="EMBL/GenBank/DDBJ databases">
        <title>A chromosome-level genome assembly of beet webworm, Loxostege sticticalis.</title>
        <authorList>
            <person name="Zhang Y."/>
        </authorList>
    </citation>
    <scope>NUCLEOTIDE SEQUENCE [LARGE SCALE GENOMIC DNA]</scope>
    <source>
        <strain evidence="5">AQ026</strain>
        <tissue evidence="5">Whole body</tissue>
    </source>
</reference>
<keyword evidence="6" id="KW-1185">Reference proteome</keyword>
<evidence type="ECO:0008006" key="7">
    <source>
        <dbReference type="Google" id="ProtNLM"/>
    </source>
</evidence>
<evidence type="ECO:0000256" key="2">
    <source>
        <dbReference type="ARBA" id="ARBA00006311"/>
    </source>
</evidence>
<dbReference type="EMBL" id="JBEUOH010000011">
    <property type="protein sequence ID" value="KAL0881380.1"/>
    <property type="molecule type" value="Genomic_DNA"/>
</dbReference>
<accession>A0ABR3HXT5</accession>
<evidence type="ECO:0000256" key="3">
    <source>
        <dbReference type="ARBA" id="ARBA00022677"/>
    </source>
</evidence>
<protein>
    <recommendedName>
        <fullName evidence="7">Lipid storage droplets surface-binding protein 1</fullName>
    </recommendedName>
</protein>
<dbReference type="Proteomes" id="UP001549920">
    <property type="component" value="Unassembled WGS sequence"/>
</dbReference>
<comment type="subcellular location">
    <subcellularLocation>
        <location evidence="1">Lipid droplet</location>
    </subcellularLocation>
</comment>
<dbReference type="PANTHER" id="PTHR14024">
    <property type="entry name" value="PERILIPIN"/>
    <property type="match status" value="1"/>
</dbReference>
<sequence length="437" mass="48246">MSFEYPAKITVTSKMAANGEVYKKSFNGKCKIGVNKKVKGSIAQKAEAYLQAVSKSQGSSPPPPPPVTVTNHQPALKLEAVSRVASIPIVESGIEVTEKIYHTIKESNPLFRWYLSMGERSLALGTQMALPAVMLFESPIHQLDKILCKSLDLVGERVPSIYLPPQAMYSETRRFVLRRADSVKQLGTAVLDSRVTAVTATALDRALTTADKYVDKYLPPDNQDANDVTNAEEAGGGEGGRACAAQAVQHGARLRRKLQRRLTRQALAEAKAIKEQIHVLVYVAELVATDPALAWKKAKELFESLSQPEPENQARPATVEEMLVLLSRETARKMVHLVKYTHTDLPRNVRQGLSTITRHLSSAADALLKTVPVETALSEVRGWRSRLVTLLQQLKQTSHTYLEHLAIFLAGNEEREKIAPRSTYEQRDDLAAINGVN</sequence>
<keyword evidence="3" id="KW-0551">Lipid droplet</keyword>
<proteinExistence type="inferred from homology"/>
<evidence type="ECO:0000313" key="6">
    <source>
        <dbReference type="Proteomes" id="UP001549920"/>
    </source>
</evidence>
<evidence type="ECO:0000256" key="1">
    <source>
        <dbReference type="ARBA" id="ARBA00004502"/>
    </source>
</evidence>
<comment type="caution">
    <text evidence="5">The sequence shown here is derived from an EMBL/GenBank/DDBJ whole genome shotgun (WGS) entry which is preliminary data.</text>
</comment>
<dbReference type="InterPro" id="IPR004279">
    <property type="entry name" value="Perilipin"/>
</dbReference>